<sequence>MAFWCQRDSYAREFTTTVVSCCPAELQTEGSNGKKEVLSGFQVVLEDTVLFPEGGGQMVSCSVARLERSGVISAYCNLRLPGSSNSPASVSRVARTTA</sequence>
<dbReference type="Ensembl" id="ENST00000436545.5">
    <property type="protein sequence ID" value="ENSP00000404894.1"/>
    <property type="gene ID" value="ENSG00000266967.8"/>
</dbReference>
<dbReference type="GeneTree" id="ENSGT00940000156241"/>
<dbReference type="VEuPathDB" id="HostDB:ENSG00000266967"/>
<dbReference type="Proteomes" id="UP000005640">
    <property type="component" value="Chromosome 17"/>
</dbReference>
<evidence type="ECO:0007829" key="5">
    <source>
        <dbReference type="PeptideAtlas" id="L7N2F5"/>
    </source>
</evidence>
<dbReference type="Bgee" id="ENSG00000266967">
    <property type="expression patterns" value="Expressed in left testis and 95 other cell types or tissues"/>
</dbReference>
<organism evidence="3 4">
    <name type="scientific">Homo sapiens</name>
    <name type="common">Human</name>
    <dbReference type="NCBI Taxonomy" id="9606"/>
    <lineage>
        <taxon>Eukaryota</taxon>
        <taxon>Metazoa</taxon>
        <taxon>Chordata</taxon>
        <taxon>Craniata</taxon>
        <taxon>Vertebrata</taxon>
        <taxon>Euteleostomi</taxon>
        <taxon>Mammalia</taxon>
        <taxon>Eutheria</taxon>
        <taxon>Euarchontoglires</taxon>
        <taxon>Primates</taxon>
        <taxon>Haplorrhini</taxon>
        <taxon>Catarrhini</taxon>
        <taxon>Hominidae</taxon>
        <taxon>Homo</taxon>
    </lineage>
</organism>
<reference evidence="3" key="5">
    <citation type="submission" date="2025-09" db="UniProtKB">
        <authorList>
            <consortium name="Ensembl"/>
        </authorList>
    </citation>
    <scope>IDENTIFICATION</scope>
</reference>
<dbReference type="Gene3D" id="2.40.30.130">
    <property type="match status" value="1"/>
</dbReference>
<dbReference type="OrthoDB" id="288942at2759"/>
<dbReference type="Ensembl" id="ENST00000436545.5">
    <property type="protein sequence ID" value="ENSP00000404894.1"/>
    <property type="gene ID" value="ENSG00000266967.7"/>
</dbReference>
<keyword evidence="4" id="KW-1185">Reference proteome</keyword>
<dbReference type="EMBL" id="AC055866">
    <property type="status" value="NOT_ANNOTATED_CDS"/>
    <property type="molecule type" value="Genomic_DNA"/>
</dbReference>
<reference evidence="3 4" key="2">
    <citation type="journal article" date="2004" name="Nature">
        <title>Finishing the euchromatic sequence of the human genome.</title>
        <authorList>
            <consortium name="International Human Genome Sequencing Consortium"/>
        </authorList>
    </citation>
    <scope>NUCLEOTIDE SEQUENCE [LARGE SCALE GENOMIC DNA]</scope>
</reference>
<dbReference type="SUPFAM" id="SSF50447">
    <property type="entry name" value="Translation proteins"/>
    <property type="match status" value="1"/>
</dbReference>
<dbReference type="PANTHER" id="PTHR43462:SF1">
    <property type="entry name" value="ALANYL-TRNA EDITING PROTEIN AARSD1"/>
    <property type="match status" value="1"/>
</dbReference>
<keyword evidence="5 6" id="KW-1267">Proteomics identification</keyword>
<dbReference type="ExpressionAtlas" id="L7N2F5">
    <property type="expression patterns" value="baseline and differential"/>
</dbReference>
<dbReference type="UCSC" id="uc060fqa.1">
    <property type="organism name" value="human"/>
</dbReference>
<reference evidence="3" key="4">
    <citation type="submission" date="2025-08" db="UniProtKB">
        <authorList>
            <consortium name="Ensembl"/>
        </authorList>
    </citation>
    <scope>IDENTIFICATION</scope>
</reference>
<dbReference type="InterPro" id="IPR051335">
    <property type="entry name" value="Alanyl-tRNA_Editing_Enzymes"/>
</dbReference>
<evidence type="ECO:0000256" key="2">
    <source>
        <dbReference type="ARBA" id="ARBA00022833"/>
    </source>
</evidence>
<protein>
    <submittedName>
        <fullName evidence="3">Alanyl-tRNA synthetase domain containing 1</fullName>
    </submittedName>
</protein>
<dbReference type="OpenTargets" id="ENSG00000266967"/>
<keyword evidence="2" id="KW-0862">Zinc</keyword>
<dbReference type="GO" id="GO:0046872">
    <property type="term" value="F:metal ion binding"/>
    <property type="evidence" value="ECO:0007669"/>
    <property type="project" value="UniProtKB-KW"/>
</dbReference>
<dbReference type="HGNC" id="HGNC:28417">
    <property type="gene designation" value="AARSD1"/>
</dbReference>
<reference evidence="3 4" key="1">
    <citation type="journal article" date="2001" name="Nature">
        <title>Initial sequencing and analysis of the human genome.</title>
        <authorList>
            <consortium name="International Human Genome Sequencing Consortium"/>
            <person name="Lander E.S."/>
            <person name="Linton L.M."/>
            <person name="Birren B."/>
            <person name="Nusbaum C."/>
            <person name="Zody M.C."/>
            <person name="Baldwin J."/>
            <person name="Devon K."/>
            <person name="Dewar K."/>
            <person name="Doyle M."/>
            <person name="FitzHugh W."/>
            <person name="Funke R."/>
            <person name="Gage D."/>
            <person name="Harris K."/>
            <person name="Heaford A."/>
            <person name="Howland J."/>
            <person name="Kann L."/>
            <person name="Lehoczky J."/>
            <person name="LeVine R."/>
            <person name="McEwan P."/>
            <person name="McKernan K."/>
            <person name="Meldrim J."/>
            <person name="Mesirov J.P."/>
            <person name="Miranda C."/>
            <person name="Morris W."/>
            <person name="Naylor J."/>
            <person name="Raymond C."/>
            <person name="Rosetti M."/>
            <person name="Santos R."/>
            <person name="Sheridan A."/>
            <person name="Sougnez C."/>
            <person name="Stange-Thomann N."/>
            <person name="Stojanovic N."/>
            <person name="Subramanian A."/>
            <person name="Wyman D."/>
            <person name="Rogers J."/>
            <person name="Sulston J."/>
            <person name="Ainscough R."/>
            <person name="Beck S."/>
            <person name="Bentley D."/>
            <person name="Burton J."/>
            <person name="Clee C."/>
            <person name="Carter N."/>
            <person name="Coulson A."/>
            <person name="Deadman R."/>
            <person name="Deloukas P."/>
            <person name="Dunham A."/>
            <person name="Dunham I."/>
            <person name="Durbin R."/>
            <person name="French L."/>
            <person name="Grafham D."/>
            <person name="Gregory S."/>
            <person name="Hubbard T."/>
            <person name="Humphray S."/>
            <person name="Hunt A."/>
            <person name="Jones M."/>
            <person name="Lloyd C."/>
            <person name="McMurray A."/>
            <person name="Matthews L."/>
            <person name="Mercer S."/>
            <person name="Milne S."/>
            <person name="Mullikin J.C."/>
            <person name="Mungall A."/>
            <person name="Plumb R."/>
            <person name="Ross M."/>
            <person name="Shownkeen R."/>
            <person name="Sims S."/>
            <person name="Waterston R.H."/>
            <person name="Wilson R.K."/>
            <person name="Hillier L.W."/>
            <person name="McPherson J.D."/>
            <person name="Marra M.A."/>
            <person name="Mardis E.R."/>
            <person name="Fulton L.A."/>
            <person name="Chinwalla A.T."/>
            <person name="Pepin K.H."/>
            <person name="Gish W.R."/>
            <person name="Chissoe S.L."/>
            <person name="Wendl M.C."/>
            <person name="Delehaunty K.D."/>
            <person name="Miner T.L."/>
            <person name="Delehaunty A."/>
            <person name="Kramer J.B."/>
            <person name="Cook L.L."/>
            <person name="Fulton R.S."/>
            <person name="Johnson D.L."/>
            <person name="Minx P.J."/>
            <person name="Clifton S.W."/>
            <person name="Hawkins T."/>
            <person name="Branscomb E."/>
            <person name="Predki P."/>
            <person name="Richardson P."/>
            <person name="Wenning S."/>
            <person name="Slezak T."/>
            <person name="Doggett N."/>
            <person name="Cheng J.F."/>
            <person name="Olsen A."/>
            <person name="Lucas S."/>
            <person name="Elkin C."/>
            <person name="Uberbacher E."/>
            <person name="Frazier M."/>
            <person name="Gibbs R.A."/>
            <person name="Muzny D.M."/>
            <person name="Scherer S.E."/>
            <person name="Bouck J.B."/>
            <person name="Sodergren E.J."/>
            <person name="Worley K.C."/>
            <person name="Rives C.M."/>
            <person name="Gorrell J.H."/>
            <person name="Metzker M.L."/>
            <person name="Naylor S.L."/>
            <person name="Kucherlapati R.S."/>
            <person name="Nelson D.L."/>
            <person name="Weinstock G.M."/>
            <person name="Sakaki Y."/>
            <person name="Fujiyama A."/>
            <person name="Hattori M."/>
            <person name="Yada T."/>
            <person name="Toyoda A."/>
            <person name="Itoh T."/>
            <person name="Kawagoe C."/>
            <person name="Watanabe H."/>
            <person name="Totoki Y."/>
            <person name="Taylor T."/>
            <person name="Weissenbach J."/>
            <person name="Heilig R."/>
            <person name="Saurin W."/>
            <person name="Artiguenave F."/>
            <person name="Brottier P."/>
            <person name="Bruls T."/>
            <person name="Pelletier E."/>
            <person name="Robert C."/>
            <person name="Wincker P."/>
            <person name="Smith D.R."/>
            <person name="Doucette-Stamm L."/>
            <person name="Rubenfield M."/>
            <person name="Weinstock K."/>
            <person name="Lee H.M."/>
            <person name="Dubois J."/>
            <person name="Rosenthal A."/>
            <person name="Platzer M."/>
            <person name="Nyakatura G."/>
            <person name="Taudien S."/>
            <person name="Rump A."/>
            <person name="Yang H."/>
            <person name="Yu J."/>
            <person name="Wang J."/>
            <person name="Huang G."/>
            <person name="Gu J."/>
            <person name="Hood L."/>
            <person name="Rowen L."/>
            <person name="Madan A."/>
            <person name="Qin S."/>
            <person name="Davis R.W."/>
            <person name="Federspiel N.A."/>
            <person name="Abola A.P."/>
            <person name="Proctor M.J."/>
            <person name="Myers R.M."/>
            <person name="Schmutz J."/>
            <person name="Dickson M."/>
            <person name="Grimwood J."/>
            <person name="Cox D.R."/>
            <person name="Olson M.V."/>
            <person name="Kaul R."/>
            <person name="Raymond C."/>
            <person name="Shimizu N."/>
            <person name="Kawasaki K."/>
            <person name="Minoshima S."/>
            <person name="Evans G.A."/>
            <person name="Athanasiou M."/>
            <person name="Schultz R."/>
            <person name="Roe B.A."/>
            <person name="Chen F."/>
            <person name="Pan H."/>
            <person name="Ramser J."/>
            <person name="Lehrach H."/>
            <person name="Reinhardt R."/>
            <person name="McCombie W.R."/>
            <person name="de la Bastide M."/>
            <person name="Dedhia N."/>
            <person name="Blocker H."/>
            <person name="Hornischer K."/>
            <person name="Nordsiek G."/>
            <person name="Agarwala R."/>
            <person name="Aravind L."/>
            <person name="Bailey J.A."/>
            <person name="Bateman A."/>
            <person name="Batzoglou S."/>
            <person name="Birney E."/>
            <person name="Bork P."/>
            <person name="Brown D.G."/>
            <person name="Burge C.B."/>
            <person name="Cerutti L."/>
            <person name="Chen H.C."/>
            <person name="Church D."/>
            <person name="Clamp M."/>
            <person name="Copley R.R."/>
            <person name="Doerks T."/>
            <person name="Eddy S.R."/>
            <person name="Eichler E.E."/>
            <person name="Furey T.S."/>
            <person name="Galagan J."/>
            <person name="Gilbert J.G."/>
            <person name="Harmon C."/>
            <person name="Hayashizaki Y."/>
            <person name="Haussler D."/>
            <person name="Hermjakob H."/>
            <person name="Hokamp K."/>
            <person name="Jang W."/>
            <person name="Johnson L.S."/>
            <person name="Jones T.A."/>
            <person name="Kasif S."/>
            <person name="Kaspryzk A."/>
            <person name="Kennedy S."/>
            <person name="Kent W.J."/>
            <person name="Kitts P."/>
            <person name="Koonin E.V."/>
            <person name="Korf I."/>
            <person name="Kulp D."/>
            <person name="Lancet D."/>
            <person name="Lowe T.M."/>
            <person name="McLysaght A."/>
            <person name="Mikkelsen T."/>
            <person name="Moran J.V."/>
            <person name="Mulder N."/>
            <person name="Pollara V.J."/>
            <person name="Ponting C.P."/>
            <person name="Schuler G."/>
            <person name="Schultz J."/>
            <person name="Slater G."/>
            <person name="Smit A.F."/>
            <person name="Stupka E."/>
            <person name="Szustakowski J."/>
            <person name="Thierry-Mieg D."/>
            <person name="Thierry-Mieg J."/>
            <person name="Wagner L."/>
            <person name="Wallis J."/>
            <person name="Wheeler R."/>
            <person name="Williams A."/>
            <person name="Wolf Y.I."/>
            <person name="Wolfe K.H."/>
            <person name="Yang S.P."/>
            <person name="Yeh R.F."/>
            <person name="Collins F."/>
            <person name="Guyer M.S."/>
            <person name="Peterson J."/>
            <person name="Felsenfeld A."/>
            <person name="Wetterstrand K.A."/>
            <person name="Patrinos A."/>
            <person name="Morgan M.J."/>
            <person name="de Jong P."/>
            <person name="Catanese J.J."/>
            <person name="Osoegawa K."/>
            <person name="Shizuya H."/>
            <person name="Choi S."/>
            <person name="Chen Y.J."/>
        </authorList>
    </citation>
    <scope>NUCLEOTIDE SEQUENCE [LARGE SCALE GENOMIC DNA]</scope>
</reference>
<proteinExistence type="evidence at protein level"/>
<dbReference type="InterPro" id="IPR009000">
    <property type="entry name" value="Transl_B-barrel_sf"/>
</dbReference>
<name>L7N2F5_HUMAN</name>
<dbReference type="GO" id="GO:0002161">
    <property type="term" value="F:aminoacyl-tRNA deacylase activity"/>
    <property type="evidence" value="ECO:0007669"/>
    <property type="project" value="UniProtKB-ARBA"/>
</dbReference>
<dbReference type="HOGENOM" id="CLU_2333050_0_0_1"/>
<accession>L7N2F5</accession>
<evidence type="ECO:0000256" key="1">
    <source>
        <dbReference type="ARBA" id="ARBA00022723"/>
    </source>
</evidence>
<dbReference type="PANTHER" id="PTHR43462">
    <property type="entry name" value="ALANYL-TRNA EDITING PROTEIN"/>
    <property type="match status" value="1"/>
</dbReference>
<dbReference type="AlphaFoldDB" id="L7N2F5"/>
<keyword evidence="1" id="KW-0479">Metal-binding</keyword>
<evidence type="ECO:0000313" key="4">
    <source>
        <dbReference type="Proteomes" id="UP000005640"/>
    </source>
</evidence>
<dbReference type="MassIVE" id="L7N2F5"/>
<reference evidence="3 4" key="3">
    <citation type="journal article" date="2006" name="Nature">
        <title>DNA sequence of human chromosome 17 and analysis of rearrangement in the human lineage.</title>
        <authorList>
            <person name="Zody M.C."/>
            <person name="Garber M."/>
            <person name="Adams D.J."/>
            <person name="Sharpe T."/>
            <person name="Harrow J."/>
            <person name="Lupski J.R."/>
            <person name="Nicholson C."/>
            <person name="Searle S.M."/>
            <person name="Wilming L."/>
            <person name="Young S.K."/>
            <person name="Abouelleil A."/>
            <person name="Allen N.R."/>
            <person name="Bi W."/>
            <person name="Bloom T."/>
            <person name="Borowsky M.L."/>
            <person name="Bugalter B.E."/>
            <person name="Butler J."/>
            <person name="Chang J.L."/>
            <person name="Chen C.K."/>
            <person name="Cook A."/>
            <person name="Corum B."/>
            <person name="Cuomo C.A."/>
            <person name="de Jong P.J."/>
            <person name="DeCaprio D."/>
            <person name="Dewar K."/>
            <person name="FitzGerald M."/>
            <person name="Gilbert J."/>
            <person name="Gibson R."/>
            <person name="Gnerre S."/>
            <person name="Goldstein S."/>
            <person name="Grafham D.V."/>
            <person name="Grocock R."/>
            <person name="Hafez N."/>
            <person name="Hagopian D.S."/>
            <person name="Hart E."/>
            <person name="Norman C.H."/>
            <person name="Humphray S."/>
            <person name="Jaffe D.B."/>
            <person name="Jones M."/>
            <person name="Kamal M."/>
            <person name="Khodiyar V.K."/>
            <person name="LaButti K."/>
            <person name="Laird G."/>
            <person name="Lehoczky J."/>
            <person name="Liu X."/>
            <person name="Lokyitsang T."/>
            <person name="Loveland J."/>
            <person name="Lui A."/>
            <person name="Macdonald P."/>
            <person name="Major J.E."/>
            <person name="Matthews L."/>
            <person name="Mauceli E."/>
            <person name="McCarroll S.A."/>
            <person name="Mihalev A.H."/>
            <person name="Mudge J."/>
            <person name="Nguyen C."/>
            <person name="Nicol R."/>
            <person name="O'Leary S.B."/>
            <person name="Osoegawa K."/>
            <person name="Schwartz D.C."/>
            <person name="Shaw-Smith C."/>
            <person name="Stankiewicz P."/>
            <person name="Steward C."/>
            <person name="Swarbreck D."/>
            <person name="Venkataraman V."/>
            <person name="Whittaker C.A."/>
            <person name="Yang X."/>
            <person name="Zimmer A.R."/>
            <person name="Bradley A."/>
            <person name="Hubbard T."/>
            <person name="Birren B.W."/>
            <person name="Rogers J."/>
            <person name="Lander E.S."/>
            <person name="Nusbaum C."/>
        </authorList>
    </citation>
    <scope>NUCLEOTIDE SEQUENCE [LARGE SCALE GENOMIC DNA]</scope>
</reference>
<evidence type="ECO:0000313" key="3">
    <source>
        <dbReference type="Ensembl" id="ENSP00000404894.1"/>
    </source>
</evidence>
<evidence type="ECO:0007829" key="6">
    <source>
        <dbReference type="ProteomicsDB" id="L7N2F5"/>
    </source>
</evidence>
<gene>
    <name evidence="3" type="primary">AARSD1</name>
</gene>